<accession>A0A0F3NNZ3</accession>
<sequence length="303" mass="33791">MLCKRFLARVILIGVTGFSLCAFFAAYAVDRIPANNLGFYIGAQYKPGISYSIGGFTLKGTLMDIVSIMGLKPNAITFPNNIDKESIFEALKIKNNFQGAYSPSYKNSFTGFSGLIGYSAKNGTRLEVEYFYENFELQNPSNYTLDDSYKYFAVVMQHNDNTTGNYYVMQNSDISIASMIVNTCYDFIITRAMLHPYICVGVGGGILEAFNLPHIKFIYQTKAGLSYSLTRRIVVFANGYYSGITNNKLKNLHFYSPIINSNQLTSNDNQPANGSATAVIAFNNFLGAEIGIRFIFNWEDPLL</sequence>
<dbReference type="RefSeq" id="WP_045809137.1">
    <property type="nucleotide sequence ID" value="NZ_LANX01000001.1"/>
</dbReference>
<proteinExistence type="predicted"/>
<evidence type="ECO:0000313" key="4">
    <source>
        <dbReference type="Proteomes" id="UP000033562"/>
    </source>
</evidence>
<keyword evidence="1" id="KW-0812">Transmembrane</keyword>
<reference evidence="3 4" key="1">
    <citation type="submission" date="2015-02" db="EMBL/GenBank/DDBJ databases">
        <title>Genome Sequencing of Rickettsiales.</title>
        <authorList>
            <person name="Daugherty S.C."/>
            <person name="Su Q."/>
            <person name="Abolude K."/>
            <person name="Beier-Sexton M."/>
            <person name="Carlyon J.A."/>
            <person name="Carter R."/>
            <person name="Day N.P."/>
            <person name="Dumler S.J."/>
            <person name="Dyachenko V."/>
            <person name="Godinez A."/>
            <person name="Kurtti T.J."/>
            <person name="Lichay M."/>
            <person name="Mullins K.E."/>
            <person name="Ott S."/>
            <person name="Pappas-Brown V."/>
            <person name="Paris D.H."/>
            <person name="Patel P."/>
            <person name="Richards A.L."/>
            <person name="Sadzewicz L."/>
            <person name="Sears K."/>
            <person name="Seidman D."/>
            <person name="Sengamalay N."/>
            <person name="Stenos J."/>
            <person name="Tallon L.J."/>
            <person name="Vincent G."/>
            <person name="Fraser C.M."/>
            <person name="Munderloh U."/>
            <person name="Dunning-Hotopp J.C."/>
        </authorList>
    </citation>
    <scope>NUCLEOTIDE SEQUENCE [LARGE SCALE GENOMIC DNA]</scope>
    <source>
        <strain evidence="3 4">RAC413</strain>
    </source>
</reference>
<protein>
    <submittedName>
        <fullName evidence="3">Surface antigen family protein</fullName>
    </submittedName>
</protein>
<gene>
    <name evidence="3" type="ORF">NLO413_0814</name>
</gene>
<evidence type="ECO:0000259" key="2">
    <source>
        <dbReference type="Pfam" id="PF01617"/>
    </source>
</evidence>
<dbReference type="InterPro" id="IPR002566">
    <property type="entry name" value="Msp4_OMP-like"/>
</dbReference>
<feature type="transmembrane region" description="Helical" evidence="1">
    <location>
        <begin position="7"/>
        <end position="29"/>
    </location>
</feature>
<keyword evidence="1" id="KW-0472">Membrane</keyword>
<dbReference type="Proteomes" id="UP000033562">
    <property type="component" value="Unassembled WGS sequence"/>
</dbReference>
<evidence type="ECO:0000313" key="3">
    <source>
        <dbReference type="EMBL" id="KJV69422.1"/>
    </source>
</evidence>
<keyword evidence="1" id="KW-1133">Transmembrane helix</keyword>
<keyword evidence="4" id="KW-1185">Reference proteome</keyword>
<dbReference type="STRING" id="1359163.NLO413_0814"/>
<name>A0A0F3NNZ3_9RICK</name>
<comment type="caution">
    <text evidence="3">The sequence shown here is derived from an EMBL/GenBank/DDBJ whole genome shotgun (WGS) entry which is preliminary data.</text>
</comment>
<dbReference type="SUPFAM" id="SSF56925">
    <property type="entry name" value="OMPA-like"/>
    <property type="match status" value="1"/>
</dbReference>
<dbReference type="OrthoDB" id="7162813at2"/>
<dbReference type="InterPro" id="IPR011250">
    <property type="entry name" value="OMP/PagP_B-barrel"/>
</dbReference>
<feature type="domain" description="Msp4/OMP-like" evidence="2">
    <location>
        <begin position="37"/>
        <end position="296"/>
    </location>
</feature>
<dbReference type="EMBL" id="LANX01000001">
    <property type="protein sequence ID" value="KJV69422.1"/>
    <property type="molecule type" value="Genomic_DNA"/>
</dbReference>
<organism evidence="3 4">
    <name type="scientific">Candidatus Neoehrlichia procyonis str. RAC413</name>
    <dbReference type="NCBI Taxonomy" id="1359163"/>
    <lineage>
        <taxon>Bacteria</taxon>
        <taxon>Pseudomonadati</taxon>
        <taxon>Pseudomonadota</taxon>
        <taxon>Alphaproteobacteria</taxon>
        <taxon>Rickettsiales</taxon>
        <taxon>Anaplasmataceae</taxon>
        <taxon>Candidatus Neoehrlichia</taxon>
    </lineage>
</organism>
<dbReference type="AlphaFoldDB" id="A0A0F3NNZ3"/>
<dbReference type="Pfam" id="PF01617">
    <property type="entry name" value="Surface_Ag_2"/>
    <property type="match status" value="1"/>
</dbReference>
<dbReference type="Gene3D" id="2.40.160.20">
    <property type="match status" value="1"/>
</dbReference>
<evidence type="ECO:0000256" key="1">
    <source>
        <dbReference type="SAM" id="Phobius"/>
    </source>
</evidence>